<keyword evidence="1 6" id="KW-0645">Protease</keyword>
<evidence type="ECO:0000256" key="1">
    <source>
        <dbReference type="ARBA" id="ARBA00022670"/>
    </source>
</evidence>
<dbReference type="GO" id="GO:0004222">
    <property type="term" value="F:metalloendopeptidase activity"/>
    <property type="evidence" value="ECO:0007669"/>
    <property type="project" value="InterPro"/>
</dbReference>
<evidence type="ECO:0000256" key="3">
    <source>
        <dbReference type="ARBA" id="ARBA00022801"/>
    </source>
</evidence>
<dbReference type="InterPro" id="IPR001915">
    <property type="entry name" value="Peptidase_M48"/>
</dbReference>
<keyword evidence="7" id="KW-0472">Membrane</keyword>
<evidence type="ECO:0000256" key="5">
    <source>
        <dbReference type="ARBA" id="ARBA00023049"/>
    </source>
</evidence>
<reference evidence="10" key="2">
    <citation type="submission" date="2020-09" db="EMBL/GenBank/DDBJ databases">
        <authorList>
            <person name="Sun Q."/>
            <person name="Sedlacek I."/>
        </authorList>
    </citation>
    <scope>NUCLEOTIDE SEQUENCE</scope>
    <source>
        <strain evidence="10">CCM 7684</strain>
    </source>
</reference>
<organism evidence="10 11">
    <name type="scientific">Agaricicola taiwanensis</name>
    <dbReference type="NCBI Taxonomy" id="591372"/>
    <lineage>
        <taxon>Bacteria</taxon>
        <taxon>Pseudomonadati</taxon>
        <taxon>Pseudomonadota</taxon>
        <taxon>Alphaproteobacteria</taxon>
        <taxon>Rhodobacterales</taxon>
        <taxon>Paracoccaceae</taxon>
        <taxon>Agaricicola</taxon>
    </lineage>
</organism>
<evidence type="ECO:0000259" key="9">
    <source>
        <dbReference type="Pfam" id="PF23368"/>
    </source>
</evidence>
<dbReference type="GO" id="GO:0051603">
    <property type="term" value="P:proteolysis involved in protein catabolic process"/>
    <property type="evidence" value="ECO:0007669"/>
    <property type="project" value="TreeGrafter"/>
</dbReference>
<proteinExistence type="inferred from homology"/>
<accession>A0A8J2VL93</accession>
<dbReference type="InterPro" id="IPR055518">
    <property type="entry name" value="DUF7092"/>
</dbReference>
<keyword evidence="3 6" id="KW-0378">Hydrolase</keyword>
<dbReference type="InterPro" id="IPR051156">
    <property type="entry name" value="Mito/Outer_Membr_Metalloprot"/>
</dbReference>
<protein>
    <submittedName>
        <fullName evidence="10">Metalloendopeptidase</fullName>
    </submittedName>
</protein>
<dbReference type="GO" id="GO:0046872">
    <property type="term" value="F:metal ion binding"/>
    <property type="evidence" value="ECO:0007669"/>
    <property type="project" value="UniProtKB-KW"/>
</dbReference>
<feature type="transmembrane region" description="Helical" evidence="7">
    <location>
        <begin position="99"/>
        <end position="126"/>
    </location>
</feature>
<keyword evidence="11" id="KW-1185">Reference proteome</keyword>
<gene>
    <name evidence="10" type="ORF">GCM10007276_11670</name>
</gene>
<dbReference type="Pfam" id="PF23368">
    <property type="entry name" value="DUF7092"/>
    <property type="match status" value="1"/>
</dbReference>
<keyword evidence="7" id="KW-0812">Transmembrane</keyword>
<feature type="domain" description="Peptidase M48" evidence="8">
    <location>
        <begin position="168"/>
        <end position="338"/>
    </location>
</feature>
<dbReference type="RefSeq" id="WP_188408717.1">
    <property type="nucleotide sequence ID" value="NZ_BMCP01000001.1"/>
</dbReference>
<evidence type="ECO:0000256" key="2">
    <source>
        <dbReference type="ARBA" id="ARBA00022723"/>
    </source>
</evidence>
<dbReference type="CDD" id="cd07332">
    <property type="entry name" value="M48C_Oma1_like"/>
    <property type="match status" value="1"/>
</dbReference>
<evidence type="ECO:0000259" key="8">
    <source>
        <dbReference type="Pfam" id="PF01435"/>
    </source>
</evidence>
<dbReference type="GO" id="GO:0016020">
    <property type="term" value="C:membrane"/>
    <property type="evidence" value="ECO:0007669"/>
    <property type="project" value="TreeGrafter"/>
</dbReference>
<sequence>MRGAAVFFDGETSARQAIGIEVGPEHLRLRGVADALIADWPWSKVEVISDDAGMLRLRHADGPELARLEVADEELSSAIRQAADFSSRRVRDSRSARRIALWSGAAIISLAFTGLFGIPLAAGIIVPALPLSVDEALGRSVDGNIRRLLEEGEGGDCGAGPEGAAGRQALDKLVARLEGSANLPFPLKVAVVRNNMVNAFATSGGYVYLMQGFIDEAETPEEVAGVLAHEIGHIAARDGTRRVIETTGTSFLFGTVFGDLTGGGALAVGAQVLAESAHSRETERQADAFALNLMTSTSVSPAGLADFFRREARSSSDERFAILSSHPVSSERLEAIERAATAGENQPILTEDEWAALKEICGDD</sequence>
<dbReference type="Proteomes" id="UP000602745">
    <property type="component" value="Unassembled WGS sequence"/>
</dbReference>
<keyword evidence="4 6" id="KW-0862">Zinc</keyword>
<evidence type="ECO:0000256" key="6">
    <source>
        <dbReference type="RuleBase" id="RU003983"/>
    </source>
</evidence>
<comment type="cofactor">
    <cofactor evidence="6">
        <name>Zn(2+)</name>
        <dbReference type="ChEBI" id="CHEBI:29105"/>
    </cofactor>
    <text evidence="6">Binds 1 zinc ion per subunit.</text>
</comment>
<dbReference type="Gene3D" id="3.30.2010.10">
    <property type="entry name" value="Metalloproteases ('zincins'), catalytic domain"/>
    <property type="match status" value="1"/>
</dbReference>
<comment type="similarity">
    <text evidence="6">Belongs to the peptidase M48 family.</text>
</comment>
<dbReference type="EMBL" id="BMCP01000001">
    <property type="protein sequence ID" value="GGE35892.1"/>
    <property type="molecule type" value="Genomic_DNA"/>
</dbReference>
<keyword evidence="2" id="KW-0479">Metal-binding</keyword>
<evidence type="ECO:0000313" key="11">
    <source>
        <dbReference type="Proteomes" id="UP000602745"/>
    </source>
</evidence>
<feature type="domain" description="DUF7092" evidence="9">
    <location>
        <begin position="4"/>
        <end position="77"/>
    </location>
</feature>
<dbReference type="Pfam" id="PF01435">
    <property type="entry name" value="Peptidase_M48"/>
    <property type="match status" value="1"/>
</dbReference>
<dbReference type="PANTHER" id="PTHR22726:SF1">
    <property type="entry name" value="METALLOENDOPEPTIDASE OMA1, MITOCHONDRIAL"/>
    <property type="match status" value="1"/>
</dbReference>
<evidence type="ECO:0000256" key="4">
    <source>
        <dbReference type="ARBA" id="ARBA00022833"/>
    </source>
</evidence>
<keyword evidence="5 6" id="KW-0482">Metalloprotease</keyword>
<reference evidence="10" key="1">
    <citation type="journal article" date="2014" name="Int. J. Syst. Evol. Microbiol.">
        <title>Complete genome sequence of Corynebacterium casei LMG S-19264T (=DSM 44701T), isolated from a smear-ripened cheese.</title>
        <authorList>
            <consortium name="US DOE Joint Genome Institute (JGI-PGF)"/>
            <person name="Walter F."/>
            <person name="Albersmeier A."/>
            <person name="Kalinowski J."/>
            <person name="Ruckert C."/>
        </authorList>
    </citation>
    <scope>NUCLEOTIDE SEQUENCE</scope>
    <source>
        <strain evidence="10">CCM 7684</strain>
    </source>
</reference>
<comment type="caution">
    <text evidence="10">The sequence shown here is derived from an EMBL/GenBank/DDBJ whole genome shotgun (WGS) entry which is preliminary data.</text>
</comment>
<dbReference type="AlphaFoldDB" id="A0A8J2VL93"/>
<dbReference type="PANTHER" id="PTHR22726">
    <property type="entry name" value="METALLOENDOPEPTIDASE OMA1"/>
    <property type="match status" value="1"/>
</dbReference>
<evidence type="ECO:0000313" key="10">
    <source>
        <dbReference type="EMBL" id="GGE35892.1"/>
    </source>
</evidence>
<keyword evidence="7" id="KW-1133">Transmembrane helix</keyword>
<evidence type="ECO:0000256" key="7">
    <source>
        <dbReference type="SAM" id="Phobius"/>
    </source>
</evidence>
<name>A0A8J2VL93_9RHOB</name>